<protein>
    <submittedName>
        <fullName evidence="1">Uncharacterized protein</fullName>
    </submittedName>
</protein>
<comment type="caution">
    <text evidence="1">The sequence shown here is derived from an EMBL/GenBank/DDBJ whole genome shotgun (WGS) entry which is preliminary data.</text>
</comment>
<organism evidence="1 2">
    <name type="scientific">Bacteroides thetaiotaomicron</name>
    <dbReference type="NCBI Taxonomy" id="818"/>
    <lineage>
        <taxon>Bacteria</taxon>
        <taxon>Pseudomonadati</taxon>
        <taxon>Bacteroidota</taxon>
        <taxon>Bacteroidia</taxon>
        <taxon>Bacteroidales</taxon>
        <taxon>Bacteroidaceae</taxon>
        <taxon>Bacteroides</taxon>
    </lineage>
</organism>
<name>A0A6I0TD20_BACT4</name>
<proteinExistence type="predicted"/>
<gene>
    <name evidence="1" type="ORF">GAN91_20990</name>
</gene>
<dbReference type="GeneID" id="60923523"/>
<evidence type="ECO:0000313" key="2">
    <source>
        <dbReference type="Proteomes" id="UP000436858"/>
    </source>
</evidence>
<reference evidence="1 2" key="1">
    <citation type="journal article" date="2019" name="Nat. Med.">
        <title>A library of human gut bacterial isolates paired with longitudinal multiomics data enables mechanistic microbiome research.</title>
        <authorList>
            <person name="Poyet M."/>
            <person name="Groussin M."/>
            <person name="Gibbons S.M."/>
            <person name="Avila-Pacheco J."/>
            <person name="Jiang X."/>
            <person name="Kearney S.M."/>
            <person name="Perrotta A.R."/>
            <person name="Berdy B."/>
            <person name="Zhao S."/>
            <person name="Lieberman T.D."/>
            <person name="Swanson P.K."/>
            <person name="Smith M."/>
            <person name="Roesemann S."/>
            <person name="Alexander J.E."/>
            <person name="Rich S.A."/>
            <person name="Livny J."/>
            <person name="Vlamakis H."/>
            <person name="Clish C."/>
            <person name="Bullock K."/>
            <person name="Deik A."/>
            <person name="Scott J."/>
            <person name="Pierce K.A."/>
            <person name="Xavier R.J."/>
            <person name="Alm E.J."/>
        </authorList>
    </citation>
    <scope>NUCLEOTIDE SEQUENCE [LARGE SCALE GENOMIC DNA]</scope>
    <source>
        <strain evidence="1 2">BIOML-A162</strain>
    </source>
</reference>
<dbReference type="Proteomes" id="UP000436858">
    <property type="component" value="Unassembled WGS sequence"/>
</dbReference>
<sequence length="444" mass="50440">MPINRLINNADIEKVSEGLLSVKNNCFINKMLLSPTNPLLCNNPGGIIKNQVGLSADSLKEYMSVCTFVHTIDGWSYLSNAINAFLNGEPSITVHLSYYAELRAAMAFLCTEGILIANNEQACIDSSNNIYIPSCQPKSMRITRTGTHSATWDIINEWILNSTKQTNVLEYFTYKGRTFKELISFIPHAANTNSGQVALVKKWLQTWCFDIRKYEEDREGRNTSSYNANIARNFTPNNLRDSLSILNEFWLLLEPSADNFSKLDQYLFALYLKEVYNNAVLNGFSITKDDFIKGLYNNSGLTEDLFLSRVFINDEESSLLKYAKDHQIDPGTGEVHSLTIIARAILLLRFCCGACSFLFKKNSISKNDLDFYIHKVGQSYGIWDTVNPEDLRDLWTDINDLLIDFEQYFEANTPSNIYNLKTTFTGYSEVYTQFSRAGLWGLGL</sequence>
<evidence type="ECO:0000313" key="1">
    <source>
        <dbReference type="EMBL" id="KAB4476542.1"/>
    </source>
</evidence>
<dbReference type="AlphaFoldDB" id="A0A6I0TD20"/>
<dbReference type="RefSeq" id="WP_011108245.1">
    <property type="nucleotide sequence ID" value="NZ_CAXKYD010000007.1"/>
</dbReference>
<dbReference type="EMBL" id="WCRY01000024">
    <property type="protein sequence ID" value="KAB4476542.1"/>
    <property type="molecule type" value="Genomic_DNA"/>
</dbReference>
<dbReference type="OMA" id="WIDIADS"/>
<accession>A0A6I0TD20</accession>